<protein>
    <submittedName>
        <fullName evidence="1">Histamine N-methyltransferase A</fullName>
    </submittedName>
</protein>
<keyword evidence="2" id="KW-1185">Reference proteome</keyword>
<dbReference type="AlphaFoldDB" id="A0A9Q1BJZ9"/>
<organism evidence="1 2">
    <name type="scientific">Holothuria leucospilota</name>
    <name type="common">Black long sea cucumber</name>
    <name type="synonym">Mertensiothuria leucospilota</name>
    <dbReference type="NCBI Taxonomy" id="206669"/>
    <lineage>
        <taxon>Eukaryota</taxon>
        <taxon>Metazoa</taxon>
        <taxon>Echinodermata</taxon>
        <taxon>Eleutherozoa</taxon>
        <taxon>Echinozoa</taxon>
        <taxon>Holothuroidea</taxon>
        <taxon>Aspidochirotacea</taxon>
        <taxon>Aspidochirotida</taxon>
        <taxon>Holothuriidae</taxon>
        <taxon>Holothuria</taxon>
    </lineage>
</organism>
<accession>A0A9Q1BJZ9</accession>
<comment type="caution">
    <text evidence="1">The sequence shown here is derived from an EMBL/GenBank/DDBJ whole genome shotgun (WGS) entry which is preliminary data.</text>
</comment>
<dbReference type="SUPFAM" id="SSF53335">
    <property type="entry name" value="S-adenosyl-L-methionine-dependent methyltransferases"/>
    <property type="match status" value="1"/>
</dbReference>
<evidence type="ECO:0000313" key="2">
    <source>
        <dbReference type="Proteomes" id="UP001152320"/>
    </source>
</evidence>
<evidence type="ECO:0000313" key="1">
    <source>
        <dbReference type="EMBL" id="KAJ8028045.1"/>
    </source>
</evidence>
<dbReference type="EMBL" id="JAIZAY010000015">
    <property type="protein sequence ID" value="KAJ8028045.1"/>
    <property type="molecule type" value="Genomic_DNA"/>
</dbReference>
<name>A0A9Q1BJZ9_HOLLE</name>
<reference evidence="1" key="1">
    <citation type="submission" date="2021-10" db="EMBL/GenBank/DDBJ databases">
        <title>Tropical sea cucumber genome reveals ecological adaptation and Cuvierian tubules defense mechanism.</title>
        <authorList>
            <person name="Chen T."/>
        </authorList>
    </citation>
    <scope>NUCLEOTIDE SEQUENCE</scope>
    <source>
        <strain evidence="1">Nanhai2018</strain>
        <tissue evidence="1">Muscle</tissue>
    </source>
</reference>
<sequence>MDISFLPELDPESSLYSERCATFEAYANQKEKILEWISERFDEEITSQLVNTETEDRKVALSVLGIGSGDGRIELKMLKKLMQRFRLIECTVLEPSAERITSYKKLVEEQKDALTSVTFDWRQELIQDFCKANAGGSKKFHFVNAIHSCYFIPKHDLDFFLKVICGWTEGKVLIMQSAGTSIFLGLQNKFPKTMTLHPNQKFIHGNQILDSLKTLGMHLQTSVLPSECDITSCFENDSTDGKRLLDFFLNVVGCEDNGPPNLLKMIREFLKSEGVSYTRNGRLYAPVPTQVVIASTSKMIPNINK</sequence>
<proteinExistence type="predicted"/>
<dbReference type="OrthoDB" id="5984880at2759"/>
<gene>
    <name evidence="1" type="ORF">HOLleu_30172</name>
</gene>
<dbReference type="Proteomes" id="UP001152320">
    <property type="component" value="Chromosome 15"/>
</dbReference>
<dbReference type="Gene3D" id="3.40.50.150">
    <property type="entry name" value="Vaccinia Virus protein VP39"/>
    <property type="match status" value="1"/>
</dbReference>
<dbReference type="InterPro" id="IPR029063">
    <property type="entry name" value="SAM-dependent_MTases_sf"/>
</dbReference>